<dbReference type="PROSITE" id="PS00217">
    <property type="entry name" value="SUGAR_TRANSPORT_2"/>
    <property type="match status" value="1"/>
</dbReference>
<feature type="transmembrane region" description="Helical" evidence="5">
    <location>
        <begin position="214"/>
        <end position="233"/>
    </location>
</feature>
<protein>
    <submittedName>
        <fullName evidence="7">MFS transporter</fullName>
    </submittedName>
</protein>
<evidence type="ECO:0000256" key="2">
    <source>
        <dbReference type="ARBA" id="ARBA00022692"/>
    </source>
</evidence>
<dbReference type="Proteomes" id="UP000249910">
    <property type="component" value="Chromosome"/>
</dbReference>
<evidence type="ECO:0000313" key="7">
    <source>
        <dbReference type="EMBL" id="ASG67911.1"/>
    </source>
</evidence>
<keyword evidence="3 5" id="KW-1133">Transmembrane helix</keyword>
<dbReference type="PANTHER" id="PTHR23508:SF10">
    <property type="entry name" value="CARBOXYLIC ACID TRANSPORTER PROTEIN HOMOLOG"/>
    <property type="match status" value="1"/>
</dbReference>
<dbReference type="PROSITE" id="PS50850">
    <property type="entry name" value="MFS"/>
    <property type="match status" value="1"/>
</dbReference>
<evidence type="ECO:0000256" key="3">
    <source>
        <dbReference type="ARBA" id="ARBA00022989"/>
    </source>
</evidence>
<proteinExistence type="predicted"/>
<feature type="transmembrane region" description="Helical" evidence="5">
    <location>
        <begin position="373"/>
        <end position="395"/>
    </location>
</feature>
<evidence type="ECO:0000259" key="6">
    <source>
        <dbReference type="PROSITE" id="PS50850"/>
    </source>
</evidence>
<dbReference type="Pfam" id="PF07690">
    <property type="entry name" value="MFS_1"/>
    <property type="match status" value="2"/>
</dbReference>
<feature type="transmembrane region" description="Helical" evidence="5">
    <location>
        <begin position="46"/>
        <end position="69"/>
    </location>
</feature>
<evidence type="ECO:0000256" key="5">
    <source>
        <dbReference type="SAM" id="Phobius"/>
    </source>
</evidence>
<feature type="transmembrane region" description="Helical" evidence="5">
    <location>
        <begin position="106"/>
        <end position="124"/>
    </location>
</feature>
<dbReference type="InterPro" id="IPR036259">
    <property type="entry name" value="MFS_trans_sf"/>
</dbReference>
<dbReference type="RefSeq" id="WP_088772428.1">
    <property type="nucleotide sequence ID" value="NZ_AP023082.1"/>
</dbReference>
<feature type="transmembrane region" description="Helical" evidence="5">
    <location>
        <begin position="309"/>
        <end position="331"/>
    </location>
</feature>
<dbReference type="InterPro" id="IPR011701">
    <property type="entry name" value="MFS"/>
</dbReference>
<feature type="transmembrane region" description="Helical" evidence="5">
    <location>
        <begin position="78"/>
        <end position="100"/>
    </location>
</feature>
<dbReference type="EMBL" id="CP022132">
    <property type="protein sequence ID" value="ASG67911.1"/>
    <property type="molecule type" value="Genomic_DNA"/>
</dbReference>
<dbReference type="PANTHER" id="PTHR23508">
    <property type="entry name" value="CARBOXYLIC ACID TRANSPORTER PROTEIN HOMOLOG"/>
    <property type="match status" value="1"/>
</dbReference>
<feature type="transmembrane region" description="Helical" evidence="5">
    <location>
        <begin position="12"/>
        <end position="34"/>
    </location>
</feature>
<dbReference type="InterPro" id="IPR005829">
    <property type="entry name" value="Sugar_transporter_CS"/>
</dbReference>
<feature type="transmembrane region" description="Helical" evidence="5">
    <location>
        <begin position="167"/>
        <end position="193"/>
    </location>
</feature>
<evidence type="ECO:0000256" key="4">
    <source>
        <dbReference type="ARBA" id="ARBA00023136"/>
    </source>
</evidence>
<evidence type="ECO:0000256" key="1">
    <source>
        <dbReference type="ARBA" id="ARBA00004141"/>
    </source>
</evidence>
<comment type="subcellular location">
    <subcellularLocation>
        <location evidence="1">Membrane</location>
        <topology evidence="1">Multi-pass membrane protein</topology>
    </subcellularLocation>
</comment>
<feature type="transmembrane region" description="Helical" evidence="5">
    <location>
        <begin position="145"/>
        <end position="161"/>
    </location>
</feature>
<dbReference type="CDD" id="cd17316">
    <property type="entry name" value="MFS_SV2_like"/>
    <property type="match status" value="1"/>
</dbReference>
<feature type="transmembrane region" description="Helical" evidence="5">
    <location>
        <begin position="285"/>
        <end position="303"/>
    </location>
</feature>
<accession>A0ABM6LZ00</accession>
<gene>
    <name evidence="7" type="ORF">CDV26_05490</name>
</gene>
<keyword evidence="2 5" id="KW-0812">Transmembrane</keyword>
<keyword evidence="8" id="KW-1185">Reference proteome</keyword>
<dbReference type="Gene3D" id="1.20.1250.20">
    <property type="entry name" value="MFS general substrate transporter like domains"/>
    <property type="match status" value="2"/>
</dbReference>
<feature type="domain" description="Major facilitator superfamily (MFS) profile" evidence="6">
    <location>
        <begin position="11"/>
        <end position="402"/>
    </location>
</feature>
<sequence>MQSWKPHQKHTVAASFISWTLDAFDFFILVFLFHRISTYFNTSITIISFTVMLTLICRPIGAFIFGILAEKYGRKRTLLINVASYSIIQIISAFSPTISFFMVTRLVYGIAMGGVWGVASTLAFEQSPVNARGAISGLFQAGYPFGYLLASIVYGIFINFFDWQGMFILAGLIPLIFLLPYLYFKVPVSDVWLKQKQQRQNKSVAIDIIHSIKNNWKVCIFIVVMMAVFNFFSHGTQDLYPTFLTIQHHLDSTTVSIIAVCYNISSIIGGIFFGIFSQKIGRRNAILIAALLALPVIPLWAFAGASIWFGLGAVLMQFFVQGAWGIVPTYLNELTPKQAQTTLPGFAYQLGNVVASINAPLQAVIAAHYNGNYGIGLAWVAGIVSIVLVALMLVARLMPNITNPKNLSTI</sequence>
<organism evidence="7 8">
    <name type="scientific">Francisella halioticida</name>
    <dbReference type="NCBI Taxonomy" id="549298"/>
    <lineage>
        <taxon>Bacteria</taxon>
        <taxon>Pseudomonadati</taxon>
        <taxon>Pseudomonadota</taxon>
        <taxon>Gammaproteobacteria</taxon>
        <taxon>Thiotrichales</taxon>
        <taxon>Francisellaceae</taxon>
        <taxon>Francisella</taxon>
    </lineage>
</organism>
<feature type="transmembrane region" description="Helical" evidence="5">
    <location>
        <begin position="343"/>
        <end position="367"/>
    </location>
</feature>
<dbReference type="SUPFAM" id="SSF103473">
    <property type="entry name" value="MFS general substrate transporter"/>
    <property type="match status" value="1"/>
</dbReference>
<keyword evidence="4 5" id="KW-0472">Membrane</keyword>
<feature type="transmembrane region" description="Helical" evidence="5">
    <location>
        <begin position="253"/>
        <end position="273"/>
    </location>
</feature>
<reference evidence="7 8" key="1">
    <citation type="submission" date="2017-06" db="EMBL/GenBank/DDBJ databases">
        <title>Complete genome of Francisella halioticida.</title>
        <authorList>
            <person name="Sjodin A."/>
        </authorList>
    </citation>
    <scope>NUCLEOTIDE SEQUENCE [LARGE SCALE GENOMIC DNA]</scope>
    <source>
        <strain evidence="7 8">DSM 23729</strain>
    </source>
</reference>
<dbReference type="InterPro" id="IPR020846">
    <property type="entry name" value="MFS_dom"/>
</dbReference>
<name>A0ABM6LZ00_9GAMM</name>
<evidence type="ECO:0000313" key="8">
    <source>
        <dbReference type="Proteomes" id="UP000249910"/>
    </source>
</evidence>